<evidence type="ECO:0000313" key="1">
    <source>
        <dbReference type="EMBL" id="GFG80665.1"/>
    </source>
</evidence>
<proteinExistence type="predicted"/>
<comment type="caution">
    <text evidence="1">The sequence shown here is derived from an EMBL/GenBank/DDBJ whole genome shotgun (WGS) entry which is preliminary data.</text>
</comment>
<dbReference type="Proteomes" id="UP000465240">
    <property type="component" value="Unassembled WGS sequence"/>
</dbReference>
<accession>A0ABQ1C862</accession>
<evidence type="ECO:0000313" key="2">
    <source>
        <dbReference type="Proteomes" id="UP000465240"/>
    </source>
</evidence>
<dbReference type="EMBL" id="BLKX01000001">
    <property type="protein sequence ID" value="GFG80665.1"/>
    <property type="molecule type" value="Genomic_DNA"/>
</dbReference>
<protein>
    <recommendedName>
        <fullName evidence="3">Oxidoreductase</fullName>
    </recommendedName>
</protein>
<evidence type="ECO:0008006" key="3">
    <source>
        <dbReference type="Google" id="ProtNLM"/>
    </source>
</evidence>
<reference evidence="1 2" key="1">
    <citation type="journal article" date="2019" name="Emerg. Microbes Infect.">
        <title>Comprehensive subspecies identification of 175 nontuberculous mycobacteria species based on 7547 genomic profiles.</title>
        <authorList>
            <person name="Matsumoto Y."/>
            <person name="Kinjo T."/>
            <person name="Motooka D."/>
            <person name="Nabeya D."/>
            <person name="Jung N."/>
            <person name="Uechi K."/>
            <person name="Horii T."/>
            <person name="Iida T."/>
            <person name="Fujita J."/>
            <person name="Nakamura S."/>
        </authorList>
    </citation>
    <scope>NUCLEOTIDE SEQUENCE [LARGE SCALE GENOMIC DNA]</scope>
    <source>
        <strain evidence="1 2">JCM 18565</strain>
    </source>
</reference>
<gene>
    <name evidence="1" type="ORF">MPRG_39410</name>
</gene>
<sequence>MPPSLFPSSNVGGMAEISGKDRIDDVAPGDVIAVDRGSGEKSYKVVFKDSTDSGYVVTLEGDNGETFQVDLAAGTTVKRSLESKWESAQSPTSRT</sequence>
<name>A0ABQ1C862_9MYCO</name>
<organism evidence="1 2">
    <name type="scientific">Mycobacterium paragordonae</name>
    <dbReference type="NCBI Taxonomy" id="1389713"/>
    <lineage>
        <taxon>Bacteria</taxon>
        <taxon>Bacillati</taxon>
        <taxon>Actinomycetota</taxon>
        <taxon>Actinomycetes</taxon>
        <taxon>Mycobacteriales</taxon>
        <taxon>Mycobacteriaceae</taxon>
        <taxon>Mycobacterium</taxon>
    </lineage>
</organism>
<keyword evidence="2" id="KW-1185">Reference proteome</keyword>